<dbReference type="Proteomes" id="UP000663852">
    <property type="component" value="Unassembled WGS sequence"/>
</dbReference>
<accession>A0A814UAU5</accession>
<feature type="compositionally biased region" description="Low complexity" evidence="6">
    <location>
        <begin position="236"/>
        <end position="247"/>
    </location>
</feature>
<keyword evidence="3" id="KW-0378">Hydrolase</keyword>
<dbReference type="InterPro" id="IPR001818">
    <property type="entry name" value="Pept_M10_metallopeptidase"/>
</dbReference>
<dbReference type="OrthoDB" id="10050199at2759"/>
<keyword evidence="7" id="KW-0732">Signal</keyword>
<feature type="chain" id="PRO_5032671346" description="Peptidase M10 metallopeptidase domain-containing protein" evidence="7">
    <location>
        <begin position="20"/>
        <end position="657"/>
    </location>
</feature>
<feature type="domain" description="Peptidase M10 metallopeptidase" evidence="8">
    <location>
        <begin position="36"/>
        <end position="161"/>
    </location>
</feature>
<evidence type="ECO:0000256" key="7">
    <source>
        <dbReference type="SAM" id="SignalP"/>
    </source>
</evidence>
<evidence type="ECO:0000256" key="4">
    <source>
        <dbReference type="ARBA" id="ARBA00022833"/>
    </source>
</evidence>
<dbReference type="EMBL" id="CAJNOJ010000131">
    <property type="protein sequence ID" value="CAF1171493.1"/>
    <property type="molecule type" value="Genomic_DNA"/>
</dbReference>
<feature type="coiled-coil region" evidence="5">
    <location>
        <begin position="424"/>
        <end position="472"/>
    </location>
</feature>
<sequence>MHSFVLLLFSTFLYTTVTSTPINRLIHGQYHTNNLWPTNRTLTWKLTLDRPSTGIINIRQSILQALHDCAHSTHLSFREVDQHEKADFHFAFVSANHSAGLAFDDFRGEMVHSFPLESVHAGHIYFDSTGNWSHTSDAVDNDLRSVATPEIISSFGRQHSEHFVRDEDDDEAMHEEMESTITNGSRSRFARSSKCRKCSHHHHRHGRPHKHHHRRPHIPPPALPPSPPQPQPPPSTTTQIVTTTTDKQTPKRFNESWLYSVTRTIKELKYDNTSKSFSDISKMIEKLTGILPAEVIPILQTLSHSYAKTTAKTKLKFAYISGILSKFVIKAYRVVQHGMESDDEQILKSFKEQLKTNIIDDLHEFSDTAQNELLDIHKRLLPKAQANKTAHLMKKIDNLKADLLLFKSKFKKITSERNENQGQIDSLRFEKKVFEEAYKDLQKAQEETKKELNKLKAEIPNYEDEIYQHRDTRSEKRGSFWIFSWKTQAVHKNNGEQIARENLGRLLQRIRALEGTLTNWPNQNLTKRVADITDKLTTSESKQNWLDDEYTQAKKDHDKKEKEFNAAVAEMNKLYKSLGISNTASLNAVDDLCRAVYKGQESMIALYAKVLEYFNALEVDTDMLVGSITASLRFLNMADAYMGTTRIENIKQVLGFE</sequence>
<protein>
    <recommendedName>
        <fullName evidence="8">Peptidase M10 metallopeptidase domain-containing protein</fullName>
    </recommendedName>
</protein>
<evidence type="ECO:0000256" key="2">
    <source>
        <dbReference type="ARBA" id="ARBA00022723"/>
    </source>
</evidence>
<feature type="compositionally biased region" description="Basic residues" evidence="6">
    <location>
        <begin position="188"/>
        <end position="217"/>
    </location>
</feature>
<evidence type="ECO:0000256" key="1">
    <source>
        <dbReference type="ARBA" id="ARBA00022670"/>
    </source>
</evidence>
<name>A0A814UAU5_ADIRI</name>
<dbReference type="GO" id="GO:0004222">
    <property type="term" value="F:metalloendopeptidase activity"/>
    <property type="evidence" value="ECO:0007669"/>
    <property type="project" value="InterPro"/>
</dbReference>
<comment type="caution">
    <text evidence="9">The sequence shown here is derived from an EMBL/GenBank/DDBJ whole genome shotgun (WGS) entry which is preliminary data.</text>
</comment>
<feature type="region of interest" description="Disordered" evidence="6">
    <location>
        <begin position="158"/>
        <end position="248"/>
    </location>
</feature>
<keyword evidence="4" id="KW-0862">Zinc</keyword>
<dbReference type="SUPFAM" id="SSF55486">
    <property type="entry name" value="Metalloproteases ('zincins'), catalytic domain"/>
    <property type="match status" value="1"/>
</dbReference>
<dbReference type="Pfam" id="PF00413">
    <property type="entry name" value="Peptidase_M10"/>
    <property type="match status" value="1"/>
</dbReference>
<dbReference type="GO" id="GO:0031012">
    <property type="term" value="C:extracellular matrix"/>
    <property type="evidence" value="ECO:0007669"/>
    <property type="project" value="InterPro"/>
</dbReference>
<evidence type="ECO:0000256" key="6">
    <source>
        <dbReference type="SAM" id="MobiDB-lite"/>
    </source>
</evidence>
<evidence type="ECO:0000259" key="8">
    <source>
        <dbReference type="Pfam" id="PF00413"/>
    </source>
</evidence>
<organism evidence="9 10">
    <name type="scientific">Adineta ricciae</name>
    <name type="common">Rotifer</name>
    <dbReference type="NCBI Taxonomy" id="249248"/>
    <lineage>
        <taxon>Eukaryota</taxon>
        <taxon>Metazoa</taxon>
        <taxon>Spiralia</taxon>
        <taxon>Gnathifera</taxon>
        <taxon>Rotifera</taxon>
        <taxon>Eurotatoria</taxon>
        <taxon>Bdelloidea</taxon>
        <taxon>Adinetida</taxon>
        <taxon>Adinetidae</taxon>
        <taxon>Adineta</taxon>
    </lineage>
</organism>
<dbReference type="AlphaFoldDB" id="A0A814UAU5"/>
<feature type="signal peptide" evidence="7">
    <location>
        <begin position="1"/>
        <end position="19"/>
    </location>
</feature>
<evidence type="ECO:0000313" key="9">
    <source>
        <dbReference type="EMBL" id="CAF1171493.1"/>
    </source>
</evidence>
<evidence type="ECO:0000313" key="10">
    <source>
        <dbReference type="Proteomes" id="UP000663852"/>
    </source>
</evidence>
<proteinExistence type="predicted"/>
<keyword evidence="2" id="KW-0479">Metal-binding</keyword>
<feature type="compositionally biased region" description="Pro residues" evidence="6">
    <location>
        <begin position="218"/>
        <end position="235"/>
    </location>
</feature>
<dbReference type="GO" id="GO:0006508">
    <property type="term" value="P:proteolysis"/>
    <property type="evidence" value="ECO:0007669"/>
    <property type="project" value="UniProtKB-KW"/>
</dbReference>
<dbReference type="InterPro" id="IPR024079">
    <property type="entry name" value="MetalloPept_cat_dom_sf"/>
</dbReference>
<reference evidence="9" key="1">
    <citation type="submission" date="2021-02" db="EMBL/GenBank/DDBJ databases">
        <authorList>
            <person name="Nowell W R."/>
        </authorList>
    </citation>
    <scope>NUCLEOTIDE SEQUENCE</scope>
</reference>
<dbReference type="Gene3D" id="3.40.390.10">
    <property type="entry name" value="Collagenase (Catalytic Domain)"/>
    <property type="match status" value="1"/>
</dbReference>
<evidence type="ECO:0000256" key="5">
    <source>
        <dbReference type="SAM" id="Coils"/>
    </source>
</evidence>
<keyword evidence="1" id="KW-0645">Protease</keyword>
<keyword evidence="5" id="KW-0175">Coiled coil</keyword>
<gene>
    <name evidence="9" type="ORF">EDS130_LOCUS23714</name>
</gene>
<evidence type="ECO:0000256" key="3">
    <source>
        <dbReference type="ARBA" id="ARBA00022801"/>
    </source>
</evidence>
<dbReference type="GO" id="GO:0008270">
    <property type="term" value="F:zinc ion binding"/>
    <property type="evidence" value="ECO:0007669"/>
    <property type="project" value="InterPro"/>
</dbReference>